<dbReference type="Proteomes" id="UP000184518">
    <property type="component" value="Unassembled WGS sequence"/>
</dbReference>
<feature type="domain" description="Secretion system C-terminal sorting" evidence="2">
    <location>
        <begin position="387"/>
        <end position="453"/>
    </location>
</feature>
<name>A0A1M5FQT0_9FLAO</name>
<evidence type="ECO:0000313" key="3">
    <source>
        <dbReference type="EMBL" id="SHF93764.1"/>
    </source>
</evidence>
<sequence>MKNTSIFNFRKTFMVCGIAMNALLFSQQWNDVGSSAIVSAGGSGYNNLAVDASGNYYLSYYDVSVAKGSVQKFDGSSWSYLGGSPGITTGIATFSSLTLDAQGTVYYSNQASYPSTGLELRKFSSGSWSAMPSATTASVTYQAIAVSPSNTLFAYSSDGSGTVRRYNNGTWEQVGNAGFAGGATYAKMVIGTDNNIYTCQLSGGAKVYKISTNASSTDSWTLLGGAAAGTAYSSDNSYSDIALDNNNVPYIVYVSSSAEGKKLNVKKFNGTSWVQIGAANFSDSVVNNTAITVSPSGTPYVVASVWDSSNPNHGRNTVYKFNSGTGNWDKVGGDFVSAGASTFSDIAFDAANNYLVLAYSDGGTRVKRISLNVLSVNDVKNKDSFGVYPNPTSGIIYFKDERKIKSVEVTNTVGQIITAKITDQQIDISDAPKGVYFVKVTFENGKSAVKKIIKK</sequence>
<evidence type="ECO:0000313" key="4">
    <source>
        <dbReference type="Proteomes" id="UP000184518"/>
    </source>
</evidence>
<evidence type="ECO:0000256" key="1">
    <source>
        <dbReference type="ARBA" id="ARBA00022729"/>
    </source>
</evidence>
<gene>
    <name evidence="3" type="ORF">SAMN05443633_108101</name>
</gene>
<protein>
    <submittedName>
        <fullName evidence="3">Por secretion system C-terminal sorting domain-containing protein</fullName>
    </submittedName>
</protein>
<dbReference type="OrthoDB" id="789014at2"/>
<dbReference type="STRING" id="1416778.SAMN05443633_108101"/>
<dbReference type="NCBIfam" id="TIGR04183">
    <property type="entry name" value="Por_Secre_tail"/>
    <property type="match status" value="1"/>
</dbReference>
<accession>A0A1M5FQT0</accession>
<organism evidence="3 4">
    <name type="scientific">Chryseobacterium arachidis</name>
    <dbReference type="NCBI Taxonomy" id="1416778"/>
    <lineage>
        <taxon>Bacteria</taxon>
        <taxon>Pseudomonadati</taxon>
        <taxon>Bacteroidota</taxon>
        <taxon>Flavobacteriia</taxon>
        <taxon>Flavobacteriales</taxon>
        <taxon>Weeksellaceae</taxon>
        <taxon>Chryseobacterium group</taxon>
        <taxon>Chryseobacterium</taxon>
    </lineage>
</organism>
<keyword evidence="4" id="KW-1185">Reference proteome</keyword>
<reference evidence="4" key="1">
    <citation type="submission" date="2016-11" db="EMBL/GenBank/DDBJ databases">
        <authorList>
            <person name="Varghese N."/>
            <person name="Submissions S."/>
        </authorList>
    </citation>
    <scope>NUCLEOTIDE SEQUENCE [LARGE SCALE GENOMIC DNA]</scope>
    <source>
        <strain evidence="4">DSM 27619</strain>
    </source>
</reference>
<dbReference type="InterPro" id="IPR026444">
    <property type="entry name" value="Secre_tail"/>
</dbReference>
<dbReference type="AlphaFoldDB" id="A0A1M5FQT0"/>
<dbReference type="RefSeq" id="WP_072959479.1">
    <property type="nucleotide sequence ID" value="NZ_FQUT01000008.1"/>
</dbReference>
<keyword evidence="1" id="KW-0732">Signal</keyword>
<dbReference type="Pfam" id="PF18962">
    <property type="entry name" value="Por_Secre_tail"/>
    <property type="match status" value="1"/>
</dbReference>
<evidence type="ECO:0000259" key="2">
    <source>
        <dbReference type="Pfam" id="PF18962"/>
    </source>
</evidence>
<proteinExistence type="predicted"/>
<dbReference type="EMBL" id="FQUT01000008">
    <property type="protein sequence ID" value="SHF93764.1"/>
    <property type="molecule type" value="Genomic_DNA"/>
</dbReference>
<dbReference type="SUPFAM" id="SSF101898">
    <property type="entry name" value="NHL repeat"/>
    <property type="match status" value="2"/>
</dbReference>